<comment type="similarity">
    <text evidence="6">Belongs to the DEAD box helicase family.</text>
</comment>
<evidence type="ECO:0000256" key="5">
    <source>
        <dbReference type="ARBA" id="ARBA00022884"/>
    </source>
</evidence>
<dbReference type="PROSITE" id="PS51192">
    <property type="entry name" value="HELICASE_ATP_BIND_1"/>
    <property type="match status" value="1"/>
</dbReference>
<evidence type="ECO:0000313" key="9">
    <source>
        <dbReference type="EMBL" id="CAD7619957.1"/>
    </source>
</evidence>
<proteinExistence type="inferred from homology"/>
<dbReference type="SMART" id="SM00487">
    <property type="entry name" value="DEXDc"/>
    <property type="match status" value="1"/>
</dbReference>
<comment type="catalytic activity">
    <reaction evidence="6">
        <text>ATP + H2O = ADP + phosphate + H(+)</text>
        <dbReference type="Rhea" id="RHEA:13065"/>
        <dbReference type="ChEBI" id="CHEBI:15377"/>
        <dbReference type="ChEBI" id="CHEBI:15378"/>
        <dbReference type="ChEBI" id="CHEBI:30616"/>
        <dbReference type="ChEBI" id="CHEBI:43474"/>
        <dbReference type="ChEBI" id="CHEBI:456216"/>
        <dbReference type="EC" id="3.6.4.13"/>
    </reaction>
</comment>
<comment type="function">
    <text evidence="6">RNA helicase.</text>
</comment>
<dbReference type="Pfam" id="PF00271">
    <property type="entry name" value="Helicase_C"/>
    <property type="match status" value="1"/>
</dbReference>
<dbReference type="GO" id="GO:0016787">
    <property type="term" value="F:hydrolase activity"/>
    <property type="evidence" value="ECO:0007669"/>
    <property type="project" value="UniProtKB-KW"/>
</dbReference>
<dbReference type="PANTHER" id="PTHR24031">
    <property type="entry name" value="RNA HELICASE"/>
    <property type="match status" value="1"/>
</dbReference>
<evidence type="ECO:0000313" key="10">
    <source>
        <dbReference type="Proteomes" id="UP000759131"/>
    </source>
</evidence>
<dbReference type="GO" id="GO:0005524">
    <property type="term" value="F:ATP binding"/>
    <property type="evidence" value="ECO:0007669"/>
    <property type="project" value="UniProtKB-UniRule"/>
</dbReference>
<evidence type="ECO:0000256" key="4">
    <source>
        <dbReference type="ARBA" id="ARBA00022840"/>
    </source>
</evidence>
<dbReference type="EC" id="3.6.4.13" evidence="6"/>
<organism evidence="9">
    <name type="scientific">Medioppia subpectinata</name>
    <dbReference type="NCBI Taxonomy" id="1979941"/>
    <lineage>
        <taxon>Eukaryota</taxon>
        <taxon>Metazoa</taxon>
        <taxon>Ecdysozoa</taxon>
        <taxon>Arthropoda</taxon>
        <taxon>Chelicerata</taxon>
        <taxon>Arachnida</taxon>
        <taxon>Acari</taxon>
        <taxon>Acariformes</taxon>
        <taxon>Sarcoptiformes</taxon>
        <taxon>Oribatida</taxon>
        <taxon>Brachypylina</taxon>
        <taxon>Oppioidea</taxon>
        <taxon>Oppiidae</taxon>
        <taxon>Medioppia</taxon>
    </lineage>
</organism>
<dbReference type="EMBL" id="CAJPIZ010000087">
    <property type="protein sequence ID" value="CAG2100387.1"/>
    <property type="molecule type" value="Genomic_DNA"/>
</dbReference>
<dbReference type="Pfam" id="PF00270">
    <property type="entry name" value="DEAD"/>
    <property type="match status" value="1"/>
</dbReference>
<dbReference type="Pfam" id="PF13959">
    <property type="entry name" value="CTE_SPB4"/>
    <property type="match status" value="1"/>
</dbReference>
<keyword evidence="5 6" id="KW-0694">RNA-binding</keyword>
<dbReference type="GO" id="GO:0003723">
    <property type="term" value="F:RNA binding"/>
    <property type="evidence" value="ECO:0007669"/>
    <property type="project" value="UniProtKB-UniRule"/>
</dbReference>
<keyword evidence="3 6" id="KW-0347">Helicase</keyword>
<dbReference type="Proteomes" id="UP000759131">
    <property type="component" value="Unassembled WGS sequence"/>
</dbReference>
<reference evidence="9" key="1">
    <citation type="submission" date="2020-11" db="EMBL/GenBank/DDBJ databases">
        <authorList>
            <person name="Tran Van P."/>
        </authorList>
    </citation>
    <scope>NUCLEOTIDE SEQUENCE</scope>
</reference>
<dbReference type="InterPro" id="IPR027417">
    <property type="entry name" value="P-loop_NTPase"/>
</dbReference>
<gene>
    <name evidence="9" type="ORF">OSB1V03_LOCUS454</name>
</gene>
<evidence type="ECO:0000256" key="3">
    <source>
        <dbReference type="ARBA" id="ARBA00022806"/>
    </source>
</evidence>
<dbReference type="PROSITE" id="PS51194">
    <property type="entry name" value="HELICASE_CTER"/>
    <property type="match status" value="1"/>
</dbReference>
<protein>
    <recommendedName>
        <fullName evidence="6">ATP-dependent RNA helicase</fullName>
        <ecNumber evidence="6">3.6.4.13</ecNumber>
    </recommendedName>
</protein>
<dbReference type="EMBL" id="OC854662">
    <property type="protein sequence ID" value="CAD7619957.1"/>
    <property type="molecule type" value="Genomic_DNA"/>
</dbReference>
<keyword evidence="4 6" id="KW-0067">ATP-binding</keyword>
<dbReference type="InterPro" id="IPR025313">
    <property type="entry name" value="SPB4-like_CTE"/>
</dbReference>
<dbReference type="CDD" id="cd17960">
    <property type="entry name" value="DEADc_DDX55"/>
    <property type="match status" value="1"/>
</dbReference>
<sequence>MSLSWKSLAVKKAITRVVRKRLKFVSMTAVQSAVIPLFIANKDCAVEAVTGSGKTLAFVIPIVHILLSKAEKEAIDDTDVGAIILSPTRELAQQTYQVLNHFVVDNPSIPLKAMLLIGGTNVGQDIERYMSCGAHIIVSTPGRLCGLFSKCDHFASRVRKCLEVFVLDEADLILNLGFETALNEILSYLPKQRRTGLFSATQTKKLDHLIRAGLRNPVKVEIKEKYSDPSTADECLQMPQTLHNSYVCLKSCDEKLAFIIEFVRRDLSAKYLVFTSTCAQVNYFSKPINKFIQQKDKSFVTLKIHRKLQKNRQKIFNEFRESKSGLLFCTDVMSRGVDIPQVDWVLHMDLPNTIEDYVHRCGRSAHQMGVNGNSLLIALPNETEFIDLCQSKGIDVNPFDTKLTIDDNLKQSIIESMKREARSDQNYYELGMQSFVAFIRTYSSKHCMSNILYKKLDINDLANGYALLKIPVMPELKHRPRGKTVFNTSADDIQIAKNFKRESFLAKDPSDVYERKPLTKTVSKKVSLIKKCKLKGKRKKQFIDELDIQELAEDSKMVKKLKKGIITSQQFDQHFGL</sequence>
<evidence type="ECO:0000256" key="1">
    <source>
        <dbReference type="ARBA" id="ARBA00022741"/>
    </source>
</evidence>
<dbReference type="OrthoDB" id="7396459at2759"/>
<feature type="domain" description="Helicase C-terminal" evidence="8">
    <location>
        <begin position="255"/>
        <end position="409"/>
    </location>
</feature>
<dbReference type="GO" id="GO:0003724">
    <property type="term" value="F:RNA helicase activity"/>
    <property type="evidence" value="ECO:0007669"/>
    <property type="project" value="UniProtKB-EC"/>
</dbReference>
<dbReference type="InterPro" id="IPR011545">
    <property type="entry name" value="DEAD/DEAH_box_helicase_dom"/>
</dbReference>
<dbReference type="Gene3D" id="3.40.50.300">
    <property type="entry name" value="P-loop containing nucleotide triphosphate hydrolases"/>
    <property type="match status" value="2"/>
</dbReference>
<comment type="domain">
    <text evidence="6">The Q motif is unique to and characteristic of the DEAD box family of RNA helicases and controls ATP binding and hydrolysis.</text>
</comment>
<dbReference type="CDD" id="cd18787">
    <property type="entry name" value="SF2_C_DEAD"/>
    <property type="match status" value="1"/>
</dbReference>
<feature type="domain" description="Helicase ATP-binding" evidence="7">
    <location>
        <begin position="35"/>
        <end position="220"/>
    </location>
</feature>
<keyword evidence="1 6" id="KW-0547">Nucleotide-binding</keyword>
<evidence type="ECO:0000259" key="8">
    <source>
        <dbReference type="PROSITE" id="PS51194"/>
    </source>
</evidence>
<evidence type="ECO:0000259" key="7">
    <source>
        <dbReference type="PROSITE" id="PS51192"/>
    </source>
</evidence>
<dbReference type="InterPro" id="IPR014001">
    <property type="entry name" value="Helicase_ATP-bd"/>
</dbReference>
<keyword evidence="10" id="KW-1185">Reference proteome</keyword>
<evidence type="ECO:0000256" key="6">
    <source>
        <dbReference type="RuleBase" id="RU365068"/>
    </source>
</evidence>
<dbReference type="AlphaFoldDB" id="A0A7R9KD24"/>
<dbReference type="SMART" id="SM01178">
    <property type="entry name" value="DUF4217"/>
    <property type="match status" value="1"/>
</dbReference>
<dbReference type="SMART" id="SM00490">
    <property type="entry name" value="HELICc"/>
    <property type="match status" value="1"/>
</dbReference>
<keyword evidence="2 6" id="KW-0378">Hydrolase</keyword>
<accession>A0A7R9KD24</accession>
<evidence type="ECO:0000256" key="2">
    <source>
        <dbReference type="ARBA" id="ARBA00022801"/>
    </source>
</evidence>
<dbReference type="SUPFAM" id="SSF52540">
    <property type="entry name" value="P-loop containing nucleoside triphosphate hydrolases"/>
    <property type="match status" value="2"/>
</dbReference>
<name>A0A7R9KD24_9ACAR</name>
<dbReference type="InterPro" id="IPR001650">
    <property type="entry name" value="Helicase_C-like"/>
</dbReference>